<dbReference type="CDD" id="cd07812">
    <property type="entry name" value="SRPBCC"/>
    <property type="match status" value="1"/>
</dbReference>
<dbReference type="AlphaFoldDB" id="A0A6J6XKI5"/>
<name>A0A6J6XKI5_9ZZZZ</name>
<dbReference type="InterPro" id="IPR023393">
    <property type="entry name" value="START-like_dom_sf"/>
</dbReference>
<dbReference type="Pfam" id="PF10604">
    <property type="entry name" value="Polyketide_cyc2"/>
    <property type="match status" value="1"/>
</dbReference>
<sequence length="152" mass="16368">MTTGSASVIINRAPAEVFAVVSDITRTGEWSPECISGRWVDGASGPAVGAKFEGDNKVVVAGIPMKKWTTTSEVTACTPGEVFEFVAEGYTTWRYELEPTGTSTGTKLTESFRFDASAGVQGFIYEKLLRRSRSMEKGIQATLTKIKAALES</sequence>
<reference evidence="1" key="1">
    <citation type="submission" date="2020-05" db="EMBL/GenBank/DDBJ databases">
        <authorList>
            <person name="Chiriac C."/>
            <person name="Salcher M."/>
            <person name="Ghai R."/>
            <person name="Kavagutti S V."/>
        </authorList>
    </citation>
    <scope>NUCLEOTIDE SEQUENCE</scope>
</reference>
<accession>A0A6J6XKI5</accession>
<organism evidence="1">
    <name type="scientific">freshwater metagenome</name>
    <dbReference type="NCBI Taxonomy" id="449393"/>
    <lineage>
        <taxon>unclassified sequences</taxon>
        <taxon>metagenomes</taxon>
        <taxon>ecological metagenomes</taxon>
    </lineage>
</organism>
<dbReference type="Gene3D" id="3.30.530.20">
    <property type="match status" value="1"/>
</dbReference>
<proteinExistence type="predicted"/>
<dbReference type="EMBL" id="CAFAAI010000112">
    <property type="protein sequence ID" value="CAB4796144.1"/>
    <property type="molecule type" value="Genomic_DNA"/>
</dbReference>
<dbReference type="InterPro" id="IPR019587">
    <property type="entry name" value="Polyketide_cyclase/dehydratase"/>
</dbReference>
<evidence type="ECO:0000313" key="1">
    <source>
        <dbReference type="EMBL" id="CAB4796144.1"/>
    </source>
</evidence>
<dbReference type="SUPFAM" id="SSF55961">
    <property type="entry name" value="Bet v1-like"/>
    <property type="match status" value="1"/>
</dbReference>
<gene>
    <name evidence="1" type="ORF">UFOPK2992_00753</name>
</gene>
<protein>
    <submittedName>
        <fullName evidence="1">Unannotated protein</fullName>
    </submittedName>
</protein>